<evidence type="ECO:0000256" key="2">
    <source>
        <dbReference type="ARBA" id="ARBA00001947"/>
    </source>
</evidence>
<evidence type="ECO:0000313" key="13">
    <source>
        <dbReference type="Proteomes" id="UP000294937"/>
    </source>
</evidence>
<dbReference type="GO" id="GO:0008270">
    <property type="term" value="F:zinc ion binding"/>
    <property type="evidence" value="ECO:0007669"/>
    <property type="project" value="InterPro"/>
</dbReference>
<dbReference type="InterPro" id="IPR046457">
    <property type="entry name" value="PMI_typeI_cat"/>
</dbReference>
<dbReference type="NCBIfam" id="TIGR00218">
    <property type="entry name" value="manA"/>
    <property type="match status" value="1"/>
</dbReference>
<evidence type="ECO:0000256" key="3">
    <source>
        <dbReference type="ARBA" id="ARBA00010772"/>
    </source>
</evidence>
<dbReference type="Proteomes" id="UP000294937">
    <property type="component" value="Unassembled WGS sequence"/>
</dbReference>
<sequence>MNGPFQGCTLDEIWCKYKELFAFKSGDHFPLLVKILDANHDLSVQVHPNDLFAQKLENSPFGKTECWYVLDCESETEVIIGHHATTRDEFKQRVTLGEWEKLLRRIPIKPGDFFYVPSGTIHSIGKGALMLEIQQNSDITYRLYDYDRLDHTGVTRPLQSEKSLLVTTIPDQTISPQPFILEKGNLIEKRLITSPYFTVYHWTINGKVEQHHPHHYWLCTVIQGTGHIQVNPDSYPLTKGDFFILPATIQHYHLEGNLELICTHT</sequence>
<dbReference type="EC" id="5.3.1.8" evidence="4"/>
<comment type="caution">
    <text evidence="12">The sequence shown here is derived from an EMBL/GenBank/DDBJ whole genome shotgun (WGS) entry which is preliminary data.</text>
</comment>
<dbReference type="InterPro" id="IPR051804">
    <property type="entry name" value="Carb_Metab_Reg_Kinase/Isom"/>
</dbReference>
<dbReference type="GO" id="GO:0004476">
    <property type="term" value="F:mannose-6-phosphate isomerase activity"/>
    <property type="evidence" value="ECO:0007669"/>
    <property type="project" value="UniProtKB-EC"/>
</dbReference>
<dbReference type="Pfam" id="PF20511">
    <property type="entry name" value="PMI_typeI_cat"/>
    <property type="match status" value="1"/>
</dbReference>
<keyword evidence="5" id="KW-0479">Metal-binding</keyword>
<organism evidence="12 13">
    <name type="scientific">Hazenella coriacea</name>
    <dbReference type="NCBI Taxonomy" id="1179467"/>
    <lineage>
        <taxon>Bacteria</taxon>
        <taxon>Bacillati</taxon>
        <taxon>Bacillota</taxon>
        <taxon>Bacilli</taxon>
        <taxon>Bacillales</taxon>
        <taxon>Thermoactinomycetaceae</taxon>
        <taxon>Hazenella</taxon>
    </lineage>
</organism>
<comment type="similarity">
    <text evidence="3">Belongs to the mannose-6-phosphate isomerase type 1 family.</text>
</comment>
<proteinExistence type="inferred from homology"/>
<dbReference type="InterPro" id="IPR001250">
    <property type="entry name" value="Man6P_Isoase-1"/>
</dbReference>
<dbReference type="AlphaFoldDB" id="A0A4R3L3X2"/>
<keyword evidence="6" id="KW-0862">Zinc</keyword>
<keyword evidence="13" id="KW-1185">Reference proteome</keyword>
<keyword evidence="7 12" id="KW-0413">Isomerase</keyword>
<dbReference type="InterPro" id="IPR049071">
    <property type="entry name" value="MPI_cupin_dom"/>
</dbReference>
<dbReference type="Gene3D" id="2.60.120.10">
    <property type="entry name" value="Jelly Rolls"/>
    <property type="match status" value="2"/>
</dbReference>
<dbReference type="InterPro" id="IPR014710">
    <property type="entry name" value="RmlC-like_jellyroll"/>
</dbReference>
<feature type="domain" description="Phosphomannose isomerase type I catalytic" evidence="10">
    <location>
        <begin position="2"/>
        <end position="57"/>
    </location>
</feature>
<dbReference type="PANTHER" id="PTHR42742">
    <property type="entry name" value="TRANSCRIPTIONAL REPRESSOR MPRA"/>
    <property type="match status" value="1"/>
</dbReference>
<evidence type="ECO:0000259" key="11">
    <source>
        <dbReference type="Pfam" id="PF21621"/>
    </source>
</evidence>
<comment type="catalytic activity">
    <reaction evidence="1">
        <text>D-mannose 6-phosphate = D-fructose 6-phosphate</text>
        <dbReference type="Rhea" id="RHEA:12356"/>
        <dbReference type="ChEBI" id="CHEBI:58735"/>
        <dbReference type="ChEBI" id="CHEBI:61527"/>
        <dbReference type="EC" id="5.3.1.8"/>
    </reaction>
</comment>
<comment type="cofactor">
    <cofactor evidence="2">
        <name>Zn(2+)</name>
        <dbReference type="ChEBI" id="CHEBI:29105"/>
    </cofactor>
</comment>
<evidence type="ECO:0000256" key="7">
    <source>
        <dbReference type="ARBA" id="ARBA00023235"/>
    </source>
</evidence>
<name>A0A4R3L3X2_9BACL</name>
<dbReference type="PANTHER" id="PTHR42742:SF3">
    <property type="entry name" value="FRUCTOKINASE"/>
    <property type="match status" value="1"/>
</dbReference>
<evidence type="ECO:0000256" key="4">
    <source>
        <dbReference type="ARBA" id="ARBA00011956"/>
    </source>
</evidence>
<evidence type="ECO:0000256" key="1">
    <source>
        <dbReference type="ARBA" id="ARBA00000757"/>
    </source>
</evidence>
<protein>
    <recommendedName>
        <fullName evidence="4">mannose-6-phosphate isomerase</fullName>
        <ecNumber evidence="4">5.3.1.8</ecNumber>
    </recommendedName>
    <alternativeName>
        <fullName evidence="8">Phosphohexomutase</fullName>
    </alternativeName>
    <alternativeName>
        <fullName evidence="9">Phosphomannose isomerase</fullName>
    </alternativeName>
</protein>
<gene>
    <name evidence="12" type="ORF">EDD58_10671</name>
</gene>
<dbReference type="SUPFAM" id="SSF51182">
    <property type="entry name" value="RmlC-like cupins"/>
    <property type="match status" value="1"/>
</dbReference>
<feature type="domain" description="Mannose-6-phosphate isomerase cupin" evidence="11">
    <location>
        <begin position="190"/>
        <end position="264"/>
    </location>
</feature>
<accession>A0A4R3L3X2</accession>
<dbReference type="InterPro" id="IPR011051">
    <property type="entry name" value="RmlC_Cupin_sf"/>
</dbReference>
<dbReference type="GO" id="GO:0005975">
    <property type="term" value="P:carbohydrate metabolic process"/>
    <property type="evidence" value="ECO:0007669"/>
    <property type="project" value="InterPro"/>
</dbReference>
<evidence type="ECO:0000256" key="8">
    <source>
        <dbReference type="ARBA" id="ARBA00029741"/>
    </source>
</evidence>
<dbReference type="EMBL" id="SMAG01000006">
    <property type="protein sequence ID" value="TCS93638.1"/>
    <property type="molecule type" value="Genomic_DNA"/>
</dbReference>
<dbReference type="CDD" id="cd07010">
    <property type="entry name" value="cupin_PMI_type_I_N_bac"/>
    <property type="match status" value="1"/>
</dbReference>
<evidence type="ECO:0000256" key="5">
    <source>
        <dbReference type="ARBA" id="ARBA00022723"/>
    </source>
</evidence>
<evidence type="ECO:0000313" key="12">
    <source>
        <dbReference type="EMBL" id="TCS93638.1"/>
    </source>
</evidence>
<evidence type="ECO:0000259" key="10">
    <source>
        <dbReference type="Pfam" id="PF20511"/>
    </source>
</evidence>
<dbReference type="Pfam" id="PF21621">
    <property type="entry name" value="MPI_cupin_dom"/>
    <property type="match status" value="1"/>
</dbReference>
<evidence type="ECO:0000256" key="9">
    <source>
        <dbReference type="ARBA" id="ARBA00030762"/>
    </source>
</evidence>
<reference evidence="12 13" key="1">
    <citation type="submission" date="2019-03" db="EMBL/GenBank/DDBJ databases">
        <title>Genomic Encyclopedia of Type Strains, Phase IV (KMG-IV): sequencing the most valuable type-strain genomes for metagenomic binning, comparative biology and taxonomic classification.</title>
        <authorList>
            <person name="Goeker M."/>
        </authorList>
    </citation>
    <scope>NUCLEOTIDE SEQUENCE [LARGE SCALE GENOMIC DNA]</scope>
    <source>
        <strain evidence="12 13">DSM 45707</strain>
    </source>
</reference>
<evidence type="ECO:0000256" key="6">
    <source>
        <dbReference type="ARBA" id="ARBA00022833"/>
    </source>
</evidence>